<organism evidence="7 8">
    <name type="scientific">Piscinibacter gummiphilus</name>
    <dbReference type="NCBI Taxonomy" id="946333"/>
    <lineage>
        <taxon>Bacteria</taxon>
        <taxon>Pseudomonadati</taxon>
        <taxon>Pseudomonadota</taxon>
        <taxon>Betaproteobacteria</taxon>
        <taxon>Burkholderiales</taxon>
        <taxon>Sphaerotilaceae</taxon>
        <taxon>Piscinibacter</taxon>
    </lineage>
</organism>
<dbReference type="AlphaFoldDB" id="A0A1W6L8F4"/>
<reference evidence="7 8" key="1">
    <citation type="submission" date="2016-04" db="EMBL/GenBank/DDBJ databases">
        <title>Complete genome sequence of natural rubber-degrading, novel Gram-negative bacterium, Rhizobacter gummiphilus strain NS21.</title>
        <authorList>
            <person name="Tabata M."/>
            <person name="Kasai D."/>
            <person name="Fukuda M."/>
        </authorList>
    </citation>
    <scope>NUCLEOTIDE SEQUENCE [LARGE SCALE GENOMIC DNA]</scope>
    <source>
        <strain evidence="7 8">NS21</strain>
    </source>
</reference>
<proteinExistence type="predicted"/>
<evidence type="ECO:0000256" key="4">
    <source>
        <dbReference type="ARBA" id="ARBA00022692"/>
    </source>
</evidence>
<evidence type="ECO:0000256" key="6">
    <source>
        <dbReference type="ARBA" id="ARBA00023136"/>
    </source>
</evidence>
<dbReference type="PANTHER" id="PTHR21461">
    <property type="entry name" value="GLYCOSYLTRANSFERASE FAMILY 92 PROTEIN"/>
    <property type="match status" value="1"/>
</dbReference>
<dbReference type="KEGG" id="rgu:A4W93_11515"/>
<accession>A0A1W6L8F4</accession>
<dbReference type="OrthoDB" id="7981249at2"/>
<evidence type="ECO:0000313" key="8">
    <source>
        <dbReference type="Proteomes" id="UP000193427"/>
    </source>
</evidence>
<dbReference type="Pfam" id="PF01697">
    <property type="entry name" value="Glyco_transf_92"/>
    <property type="match status" value="1"/>
</dbReference>
<keyword evidence="5" id="KW-1133">Transmembrane helix</keyword>
<evidence type="ECO:0000256" key="2">
    <source>
        <dbReference type="ARBA" id="ARBA00022676"/>
    </source>
</evidence>
<dbReference type="InterPro" id="IPR008166">
    <property type="entry name" value="Glyco_transf_92"/>
</dbReference>
<dbReference type="STRING" id="946333.A4W93_11515"/>
<keyword evidence="8" id="KW-1185">Reference proteome</keyword>
<evidence type="ECO:0000256" key="3">
    <source>
        <dbReference type="ARBA" id="ARBA00022679"/>
    </source>
</evidence>
<protein>
    <submittedName>
        <fullName evidence="7">Glycosyl transferase</fullName>
    </submittedName>
</protein>
<keyword evidence="3 7" id="KW-0808">Transferase</keyword>
<dbReference type="GO" id="GO:0016020">
    <property type="term" value="C:membrane"/>
    <property type="evidence" value="ECO:0007669"/>
    <property type="project" value="UniProtKB-SubCell"/>
</dbReference>
<sequence length="275" mass="31518">MQQIAITSIQRNRGPWVVEWVAFHLLMGFTRFHLYCHKTDDGMTETLLKLSKSYPITVHRVDADDRPQIAAYQHSWATHGNDVDWMAFIDGDEFLYPTKHRTIGEALATFDGQELSAIGAYWRCYGSSGHVDEPTEGLVVQNYPRHSSTDFLPNRHVKSIVRGRQEGVNIQTSHVFGTPKGTFDERLRPINHGWMKGLEPSYDLLRINHYTVQSHEFFRKTKQNIGAPDANPNLIRPDSWYAEYDRNECDDGVSYNFLVPLKLKVRELQAAIAAA</sequence>
<evidence type="ECO:0000256" key="5">
    <source>
        <dbReference type="ARBA" id="ARBA00022989"/>
    </source>
</evidence>
<name>A0A1W6L8F4_9BURK</name>
<keyword evidence="4" id="KW-0812">Transmembrane</keyword>
<dbReference type="RefSeq" id="WP_085750748.1">
    <property type="nucleotide sequence ID" value="NZ_BSPR01000023.1"/>
</dbReference>
<dbReference type="PANTHER" id="PTHR21461:SF69">
    <property type="entry name" value="GLYCOSYLTRANSFERASE FAMILY 92 PROTEIN"/>
    <property type="match status" value="1"/>
</dbReference>
<comment type="subcellular location">
    <subcellularLocation>
        <location evidence="1">Membrane</location>
        <topology evidence="1">Single-pass membrane protein</topology>
    </subcellularLocation>
</comment>
<evidence type="ECO:0000256" key="1">
    <source>
        <dbReference type="ARBA" id="ARBA00004167"/>
    </source>
</evidence>
<evidence type="ECO:0000313" key="7">
    <source>
        <dbReference type="EMBL" id="ARN20470.1"/>
    </source>
</evidence>
<dbReference type="Proteomes" id="UP000193427">
    <property type="component" value="Chromosome"/>
</dbReference>
<keyword evidence="6" id="KW-0472">Membrane</keyword>
<dbReference type="EMBL" id="CP015118">
    <property type="protein sequence ID" value="ARN20470.1"/>
    <property type="molecule type" value="Genomic_DNA"/>
</dbReference>
<dbReference type="GO" id="GO:0016757">
    <property type="term" value="F:glycosyltransferase activity"/>
    <property type="evidence" value="ECO:0007669"/>
    <property type="project" value="UniProtKB-KW"/>
</dbReference>
<keyword evidence="2" id="KW-0328">Glycosyltransferase</keyword>
<gene>
    <name evidence="7" type="ORF">A4W93_11515</name>
</gene>
<dbReference type="GO" id="GO:0005737">
    <property type="term" value="C:cytoplasm"/>
    <property type="evidence" value="ECO:0007669"/>
    <property type="project" value="TreeGrafter"/>
</dbReference>